<keyword evidence="2" id="KW-1185">Reference proteome</keyword>
<dbReference type="Proteomes" id="UP000308836">
    <property type="component" value="Unassembled WGS sequence"/>
</dbReference>
<reference evidence="1" key="1">
    <citation type="submission" date="2019-04" db="EMBL/GenBank/DDBJ databases">
        <title>Microbes associate with the intestines of laboratory mice.</title>
        <authorList>
            <person name="Navarre W."/>
            <person name="Wong E."/>
            <person name="Huang K."/>
            <person name="Tropini C."/>
            <person name="Ng K."/>
            <person name="Yu B."/>
        </authorList>
    </citation>
    <scope>NUCLEOTIDE SEQUENCE</scope>
    <source>
        <strain evidence="1">NM09_H32</strain>
    </source>
</reference>
<evidence type="ECO:0000313" key="2">
    <source>
        <dbReference type="Proteomes" id="UP000308836"/>
    </source>
</evidence>
<name>A0AC61R9G1_9FIRM</name>
<organism evidence="1 2">
    <name type="scientific">Dubosiella muris</name>
    <dbReference type="NCBI Taxonomy" id="3038133"/>
    <lineage>
        <taxon>Bacteria</taxon>
        <taxon>Bacillati</taxon>
        <taxon>Bacillota</taxon>
        <taxon>Erysipelotrichia</taxon>
        <taxon>Erysipelotrichales</taxon>
        <taxon>Erysipelotrichaceae</taxon>
        <taxon>Dubosiella</taxon>
    </lineage>
</organism>
<evidence type="ECO:0000313" key="1">
    <source>
        <dbReference type="EMBL" id="TGY66681.1"/>
    </source>
</evidence>
<sequence length="135" mass="14222">MIGLLVTGHGRFGSGMVSAMEVIAGPAKWVEFVDFEADDSVGRLEEKLSQALASLLDACDCVLVLADLIGGSPFKSAVRIGVPTGKVEVVAGCNLGMLVEMETARKFNDDVVGLAEQAAETGRSAIGHFKLRKKK</sequence>
<comment type="caution">
    <text evidence="1">The sequence shown here is derived from an EMBL/GenBank/DDBJ whole genome shotgun (WGS) entry which is preliminary data.</text>
</comment>
<gene>
    <name evidence="1" type="ORF">E5336_02500</name>
</gene>
<protein>
    <submittedName>
        <fullName evidence="1">PTS fructose transporter subunit IIA</fullName>
    </submittedName>
</protein>
<proteinExistence type="predicted"/>
<dbReference type="EMBL" id="SRYG01000004">
    <property type="protein sequence ID" value="TGY66681.1"/>
    <property type="molecule type" value="Genomic_DNA"/>
</dbReference>
<accession>A0AC61R9G1</accession>